<dbReference type="SUPFAM" id="SSF51735">
    <property type="entry name" value="NAD(P)-binding Rossmann-fold domains"/>
    <property type="match status" value="1"/>
</dbReference>
<evidence type="ECO:0000313" key="11">
    <source>
        <dbReference type="EMBL" id="RDU70100.1"/>
    </source>
</evidence>
<dbReference type="PANTHER" id="PTHR43148">
    <property type="entry name" value="GLYCERALDEHYDE-3-PHOSPHATE DEHYDROGENASE 2"/>
    <property type="match status" value="1"/>
</dbReference>
<dbReference type="FunFam" id="3.30.360.10:FF:000002">
    <property type="entry name" value="Glyceraldehyde-3-phosphate dehydrogenase"/>
    <property type="match status" value="1"/>
</dbReference>
<dbReference type="PRINTS" id="PR00078">
    <property type="entry name" value="G3PDHDRGNASE"/>
</dbReference>
<evidence type="ECO:0000256" key="6">
    <source>
        <dbReference type="PIRSR" id="PIRSR000149-3"/>
    </source>
</evidence>
<evidence type="ECO:0000256" key="1">
    <source>
        <dbReference type="ARBA" id="ARBA00007406"/>
    </source>
</evidence>
<dbReference type="Proteomes" id="UP000257067">
    <property type="component" value="Unassembled WGS sequence"/>
</dbReference>
<evidence type="ECO:0000256" key="7">
    <source>
        <dbReference type="PIRSR" id="PIRSR000149-4"/>
    </source>
</evidence>
<feature type="binding site" evidence="6">
    <location>
        <position position="35"/>
    </location>
    <ligand>
        <name>NAD(+)</name>
        <dbReference type="ChEBI" id="CHEBI:57540"/>
    </ligand>
</feature>
<dbReference type="EC" id="1.2.1.-" evidence="9"/>
<dbReference type="InterPro" id="IPR036291">
    <property type="entry name" value="NAD(P)-bd_dom_sf"/>
</dbReference>
<feature type="binding site" evidence="5">
    <location>
        <position position="231"/>
    </location>
    <ligand>
        <name>D-glyceraldehyde 3-phosphate</name>
        <dbReference type="ChEBI" id="CHEBI:59776"/>
    </ligand>
</feature>
<feature type="binding site" evidence="5">
    <location>
        <begin position="148"/>
        <end position="150"/>
    </location>
    <ligand>
        <name>D-glyceraldehyde 3-phosphate</name>
        <dbReference type="ChEBI" id="CHEBI:59776"/>
    </ligand>
</feature>
<dbReference type="InterPro" id="IPR020829">
    <property type="entry name" value="GlycerAld_3-P_DH_cat"/>
</dbReference>
<evidence type="ECO:0000313" key="12">
    <source>
        <dbReference type="Proteomes" id="UP000257067"/>
    </source>
</evidence>
<feature type="domain" description="Glyceraldehyde 3-phosphate dehydrogenase NAD(P) binding" evidence="10">
    <location>
        <begin position="4"/>
        <end position="149"/>
    </location>
</feature>
<evidence type="ECO:0000259" key="10">
    <source>
        <dbReference type="SMART" id="SM00846"/>
    </source>
</evidence>
<proteinExistence type="inferred from homology"/>
<dbReference type="PROSITE" id="PS00071">
    <property type="entry name" value="GAPDH"/>
    <property type="match status" value="1"/>
</dbReference>
<gene>
    <name evidence="11" type="primary">gap</name>
    <name evidence="11" type="ORF">CQA62_01420</name>
</gene>
<accession>A0A3D8IYS4</accession>
<dbReference type="EMBL" id="NXLU01000001">
    <property type="protein sequence ID" value="RDU70100.1"/>
    <property type="molecule type" value="Genomic_DNA"/>
</dbReference>
<keyword evidence="12" id="KW-1185">Reference proteome</keyword>
<dbReference type="PIRSF" id="PIRSF000149">
    <property type="entry name" value="GAP_DH"/>
    <property type="match status" value="1"/>
</dbReference>
<dbReference type="Pfam" id="PF00044">
    <property type="entry name" value="Gp_dh_N"/>
    <property type="match status" value="1"/>
</dbReference>
<evidence type="ECO:0000256" key="4">
    <source>
        <dbReference type="PIRSR" id="PIRSR000149-1"/>
    </source>
</evidence>
<protein>
    <recommendedName>
        <fullName evidence="9">Glyceraldehyde-3-phosphate dehydrogenase</fullName>
        <ecNumber evidence="9">1.2.1.-</ecNumber>
    </recommendedName>
</protein>
<dbReference type="NCBIfam" id="TIGR01534">
    <property type="entry name" value="GAPDH-I"/>
    <property type="match status" value="1"/>
</dbReference>
<evidence type="ECO:0000256" key="5">
    <source>
        <dbReference type="PIRSR" id="PIRSR000149-2"/>
    </source>
</evidence>
<feature type="binding site" evidence="6">
    <location>
        <position position="313"/>
    </location>
    <ligand>
        <name>NAD(+)</name>
        <dbReference type="ChEBI" id="CHEBI:57540"/>
    </ligand>
</feature>
<dbReference type="InterPro" id="IPR020831">
    <property type="entry name" value="GlycerAld/Erythrose_P_DH"/>
</dbReference>
<feature type="binding site" evidence="6">
    <location>
        <position position="119"/>
    </location>
    <ligand>
        <name>NAD(+)</name>
        <dbReference type="ChEBI" id="CHEBI:57540"/>
    </ligand>
</feature>
<keyword evidence="6" id="KW-0547">Nucleotide-binding</keyword>
<evidence type="ECO:0000256" key="2">
    <source>
        <dbReference type="ARBA" id="ARBA00011881"/>
    </source>
</evidence>
<dbReference type="SMART" id="SM00846">
    <property type="entry name" value="Gp_dh_N"/>
    <property type="match status" value="1"/>
</dbReference>
<evidence type="ECO:0000256" key="8">
    <source>
        <dbReference type="RuleBase" id="RU000397"/>
    </source>
</evidence>
<dbReference type="InterPro" id="IPR006424">
    <property type="entry name" value="Glyceraldehyde-3-P_DH_1"/>
</dbReference>
<feature type="active site" description="Nucleophile" evidence="4">
    <location>
        <position position="149"/>
    </location>
</feature>
<dbReference type="GO" id="GO:0006006">
    <property type="term" value="P:glucose metabolic process"/>
    <property type="evidence" value="ECO:0007669"/>
    <property type="project" value="InterPro"/>
</dbReference>
<dbReference type="FunFam" id="3.40.50.720:FF:000001">
    <property type="entry name" value="Glyceraldehyde-3-phosphate dehydrogenase"/>
    <property type="match status" value="1"/>
</dbReference>
<dbReference type="OrthoDB" id="9803304at2"/>
<sequence>MLSIKIAINGFGRLGRSIARVILQSKNVELVALNDVSNWKVLHYLFCNDTIHKALPYEVEFNEGYFGVGGRKIILSNFENPCDIDFGSVDVVVESTGKFLTQEFASHYLRKGAKKVILSAPALDDTHTFVLGVNDQEYRGESIISNASCTTNALAPICKILDAHFGIESGILSTIHSYTNDQNLLDNAHRSDFRRSRCAGLNIIPTSTGSAKALYRVLPNLKGKMHGHSLRVPVADVSMVDLGVRVKKVLEIERLNEIFEEYMHKEMKGIIGFDEKYKVSSDFIGNPLSAIIAKDLTFILQEKHLKIMAWYDNEWGYANRIVEMAKRICE</sequence>
<dbReference type="CDD" id="cd18126">
    <property type="entry name" value="GAPDH_I_C"/>
    <property type="match status" value="1"/>
</dbReference>
<reference evidence="11 12" key="1">
    <citation type="submission" date="2018-04" db="EMBL/GenBank/DDBJ databases">
        <title>Novel Campyloabacter and Helicobacter Species and Strains.</title>
        <authorList>
            <person name="Mannion A.J."/>
            <person name="Shen Z."/>
            <person name="Fox J.G."/>
        </authorList>
    </citation>
    <scope>NUCLEOTIDE SEQUENCE [LARGE SCALE GENOMIC DNA]</scope>
    <source>
        <strain evidence="11 12">ATCC 700242</strain>
    </source>
</reference>
<dbReference type="AlphaFoldDB" id="A0A3D8IYS4"/>
<organism evidence="11 12">
    <name type="scientific">Helicobacter cholecystus</name>
    <dbReference type="NCBI Taxonomy" id="45498"/>
    <lineage>
        <taxon>Bacteria</taxon>
        <taxon>Pseudomonadati</taxon>
        <taxon>Campylobacterota</taxon>
        <taxon>Epsilonproteobacteria</taxon>
        <taxon>Campylobacterales</taxon>
        <taxon>Helicobacteraceae</taxon>
        <taxon>Helicobacter</taxon>
    </lineage>
</organism>
<name>A0A3D8IYS4_9HELI</name>
<dbReference type="GO" id="GO:0016620">
    <property type="term" value="F:oxidoreductase activity, acting on the aldehyde or oxo group of donors, NAD or NADP as acceptor"/>
    <property type="evidence" value="ECO:0007669"/>
    <property type="project" value="InterPro"/>
</dbReference>
<dbReference type="GO" id="GO:0051287">
    <property type="term" value="F:NAD binding"/>
    <property type="evidence" value="ECO:0007669"/>
    <property type="project" value="InterPro"/>
</dbReference>
<dbReference type="Gene3D" id="3.30.360.10">
    <property type="entry name" value="Dihydrodipicolinate Reductase, domain 2"/>
    <property type="match status" value="1"/>
</dbReference>
<feature type="binding site" evidence="5">
    <location>
        <begin position="208"/>
        <end position="209"/>
    </location>
    <ligand>
        <name>D-glyceraldehyde 3-phosphate</name>
        <dbReference type="ChEBI" id="CHEBI:59776"/>
    </ligand>
</feature>
<dbReference type="InterPro" id="IPR020828">
    <property type="entry name" value="GlycerAld_3-P_DH_NAD(P)-bd"/>
</dbReference>
<dbReference type="GO" id="GO:0050661">
    <property type="term" value="F:NADP binding"/>
    <property type="evidence" value="ECO:0007669"/>
    <property type="project" value="InterPro"/>
</dbReference>
<dbReference type="SUPFAM" id="SSF55347">
    <property type="entry name" value="Glyceraldehyde-3-phosphate dehydrogenase-like, C-terminal domain"/>
    <property type="match status" value="1"/>
</dbReference>
<keyword evidence="6" id="KW-0520">NAD</keyword>
<dbReference type="CDD" id="cd05214">
    <property type="entry name" value="GAPDH_I_N"/>
    <property type="match status" value="1"/>
</dbReference>
<feature type="site" description="Activates thiol group during catalysis" evidence="7">
    <location>
        <position position="176"/>
    </location>
</feature>
<evidence type="ECO:0000256" key="9">
    <source>
        <dbReference type="RuleBase" id="RU361160"/>
    </source>
</evidence>
<dbReference type="Pfam" id="PF02800">
    <property type="entry name" value="Gp_dh_C"/>
    <property type="match status" value="1"/>
</dbReference>
<dbReference type="Gene3D" id="3.40.50.720">
    <property type="entry name" value="NAD(P)-binding Rossmann-like Domain"/>
    <property type="match status" value="1"/>
</dbReference>
<keyword evidence="3 9" id="KW-0560">Oxidoreductase</keyword>
<evidence type="ECO:0000256" key="3">
    <source>
        <dbReference type="ARBA" id="ARBA00023002"/>
    </source>
</evidence>
<comment type="caution">
    <text evidence="11">The sequence shown here is derived from an EMBL/GenBank/DDBJ whole genome shotgun (WGS) entry which is preliminary data.</text>
</comment>
<dbReference type="InterPro" id="IPR020830">
    <property type="entry name" value="GlycerAld_3-P_DH_AS"/>
</dbReference>
<comment type="subunit">
    <text evidence="2">Homotetramer.</text>
</comment>
<feature type="binding site" evidence="5">
    <location>
        <position position="179"/>
    </location>
    <ligand>
        <name>D-glyceraldehyde 3-phosphate</name>
        <dbReference type="ChEBI" id="CHEBI:59776"/>
    </ligand>
</feature>
<comment type="similarity">
    <text evidence="1 8">Belongs to the glyceraldehyde-3-phosphate dehydrogenase family.</text>
</comment>